<dbReference type="Proteomes" id="UP001302745">
    <property type="component" value="Unassembled WGS sequence"/>
</dbReference>
<dbReference type="InterPro" id="IPR001128">
    <property type="entry name" value="Cyt_P450"/>
</dbReference>
<dbReference type="GO" id="GO:0020037">
    <property type="term" value="F:heme binding"/>
    <property type="evidence" value="ECO:0007669"/>
    <property type="project" value="InterPro"/>
</dbReference>
<evidence type="ECO:0000256" key="2">
    <source>
        <dbReference type="ARBA" id="ARBA00022617"/>
    </source>
</evidence>
<dbReference type="GO" id="GO:0004497">
    <property type="term" value="F:monooxygenase activity"/>
    <property type="evidence" value="ECO:0007669"/>
    <property type="project" value="UniProtKB-KW"/>
</dbReference>
<evidence type="ECO:0000256" key="4">
    <source>
        <dbReference type="ARBA" id="ARBA00023002"/>
    </source>
</evidence>
<dbReference type="GO" id="GO:0005506">
    <property type="term" value="F:iron ion binding"/>
    <property type="evidence" value="ECO:0007669"/>
    <property type="project" value="InterPro"/>
</dbReference>
<evidence type="ECO:0000256" key="1">
    <source>
        <dbReference type="ARBA" id="ARBA00010617"/>
    </source>
</evidence>
<protein>
    <submittedName>
        <fullName evidence="8">Cytochrome P450</fullName>
    </submittedName>
</protein>
<proteinExistence type="inferred from homology"/>
<dbReference type="GO" id="GO:0016705">
    <property type="term" value="F:oxidoreductase activity, acting on paired donors, with incorporation or reduction of molecular oxygen"/>
    <property type="evidence" value="ECO:0007669"/>
    <property type="project" value="InterPro"/>
</dbReference>
<dbReference type="AlphaFoldDB" id="A0AAN6VMP1"/>
<dbReference type="CDD" id="cd11030">
    <property type="entry name" value="CYP105-like"/>
    <property type="match status" value="1"/>
</dbReference>
<dbReference type="InterPro" id="IPR036396">
    <property type="entry name" value="Cyt_P450_sf"/>
</dbReference>
<evidence type="ECO:0000313" key="8">
    <source>
        <dbReference type="EMBL" id="KAK4154090.1"/>
    </source>
</evidence>
<accession>A0AAN6VMP1</accession>
<keyword evidence="4" id="KW-0560">Oxidoreductase</keyword>
<keyword evidence="3" id="KW-0479">Metal-binding</keyword>
<reference evidence="8" key="2">
    <citation type="submission" date="2023-05" db="EMBL/GenBank/DDBJ databases">
        <authorList>
            <consortium name="Lawrence Berkeley National Laboratory"/>
            <person name="Steindorff A."/>
            <person name="Hensen N."/>
            <person name="Bonometti L."/>
            <person name="Westerberg I."/>
            <person name="Brannstrom I.O."/>
            <person name="Guillou S."/>
            <person name="Cros-Aarteil S."/>
            <person name="Calhoun S."/>
            <person name="Haridas S."/>
            <person name="Kuo A."/>
            <person name="Mondo S."/>
            <person name="Pangilinan J."/>
            <person name="Riley R."/>
            <person name="Labutti K."/>
            <person name="Andreopoulos B."/>
            <person name="Lipzen A."/>
            <person name="Chen C."/>
            <person name="Yanf M."/>
            <person name="Daum C."/>
            <person name="Ng V."/>
            <person name="Clum A."/>
            <person name="Ohm R."/>
            <person name="Martin F."/>
            <person name="Silar P."/>
            <person name="Natvig D."/>
            <person name="Lalanne C."/>
            <person name="Gautier V."/>
            <person name="Ament-Velasquez S.L."/>
            <person name="Kruys A."/>
            <person name="Hutchinson M.I."/>
            <person name="Powell A.J."/>
            <person name="Barry K."/>
            <person name="Miller A.N."/>
            <person name="Grigoriev I.V."/>
            <person name="Debuchy R."/>
            <person name="Gladieux P."/>
            <person name="Thoren M.H."/>
            <person name="Johannesson H."/>
        </authorList>
    </citation>
    <scope>NUCLEOTIDE SEQUENCE</scope>
    <source>
        <strain evidence="8">CBS 538.74</strain>
    </source>
</reference>
<dbReference type="InterPro" id="IPR002397">
    <property type="entry name" value="Cyt_P450_B"/>
</dbReference>
<keyword evidence="5" id="KW-0408">Iron</keyword>
<keyword evidence="2" id="KW-0349">Heme</keyword>
<dbReference type="FunFam" id="1.10.630.10:FF:000018">
    <property type="entry name" value="Cytochrome P450 monooxygenase"/>
    <property type="match status" value="1"/>
</dbReference>
<evidence type="ECO:0000256" key="3">
    <source>
        <dbReference type="ARBA" id="ARBA00022723"/>
    </source>
</evidence>
<reference evidence="8" key="1">
    <citation type="journal article" date="2023" name="Mol. Phylogenet. Evol.">
        <title>Genome-scale phylogeny and comparative genomics of the fungal order Sordariales.</title>
        <authorList>
            <person name="Hensen N."/>
            <person name="Bonometti L."/>
            <person name="Westerberg I."/>
            <person name="Brannstrom I.O."/>
            <person name="Guillou S."/>
            <person name="Cros-Aarteil S."/>
            <person name="Calhoun S."/>
            <person name="Haridas S."/>
            <person name="Kuo A."/>
            <person name="Mondo S."/>
            <person name="Pangilinan J."/>
            <person name="Riley R."/>
            <person name="LaButti K."/>
            <person name="Andreopoulos B."/>
            <person name="Lipzen A."/>
            <person name="Chen C."/>
            <person name="Yan M."/>
            <person name="Daum C."/>
            <person name="Ng V."/>
            <person name="Clum A."/>
            <person name="Steindorff A."/>
            <person name="Ohm R.A."/>
            <person name="Martin F."/>
            <person name="Silar P."/>
            <person name="Natvig D.O."/>
            <person name="Lalanne C."/>
            <person name="Gautier V."/>
            <person name="Ament-Velasquez S.L."/>
            <person name="Kruys A."/>
            <person name="Hutchinson M.I."/>
            <person name="Powell A.J."/>
            <person name="Barry K."/>
            <person name="Miller A.N."/>
            <person name="Grigoriev I.V."/>
            <person name="Debuchy R."/>
            <person name="Gladieux P."/>
            <person name="Hiltunen Thoren M."/>
            <person name="Johannesson H."/>
        </authorList>
    </citation>
    <scope>NUCLEOTIDE SEQUENCE</scope>
    <source>
        <strain evidence="8">CBS 538.74</strain>
    </source>
</reference>
<feature type="region of interest" description="Disordered" evidence="7">
    <location>
        <begin position="62"/>
        <end position="95"/>
    </location>
</feature>
<keyword evidence="9" id="KW-1185">Reference proteome</keyword>
<feature type="region of interest" description="Disordered" evidence="7">
    <location>
        <begin position="1"/>
        <end position="27"/>
    </location>
</feature>
<dbReference type="PRINTS" id="PR00359">
    <property type="entry name" value="BP450"/>
</dbReference>
<comment type="caution">
    <text evidence="8">The sequence shown here is derived from an EMBL/GenBank/DDBJ whole genome shotgun (WGS) entry which is preliminary data.</text>
</comment>
<organism evidence="8 9">
    <name type="scientific">Chaetomidium leptoderma</name>
    <dbReference type="NCBI Taxonomy" id="669021"/>
    <lineage>
        <taxon>Eukaryota</taxon>
        <taxon>Fungi</taxon>
        <taxon>Dikarya</taxon>
        <taxon>Ascomycota</taxon>
        <taxon>Pezizomycotina</taxon>
        <taxon>Sordariomycetes</taxon>
        <taxon>Sordariomycetidae</taxon>
        <taxon>Sordariales</taxon>
        <taxon>Chaetomiaceae</taxon>
        <taxon>Chaetomidium</taxon>
    </lineage>
</organism>
<gene>
    <name evidence="8" type="ORF">C8A00DRAFT_14763</name>
</gene>
<evidence type="ECO:0000313" key="9">
    <source>
        <dbReference type="Proteomes" id="UP001302745"/>
    </source>
</evidence>
<dbReference type="Pfam" id="PF00067">
    <property type="entry name" value="p450"/>
    <property type="match status" value="2"/>
</dbReference>
<name>A0AAN6VMP1_9PEZI</name>
<evidence type="ECO:0000256" key="5">
    <source>
        <dbReference type="ARBA" id="ARBA00023004"/>
    </source>
</evidence>
<keyword evidence="6" id="KW-0503">Monooxygenase</keyword>
<dbReference type="Gene3D" id="1.10.630.10">
    <property type="entry name" value="Cytochrome P450"/>
    <property type="match status" value="1"/>
</dbReference>
<dbReference type="EMBL" id="MU856921">
    <property type="protein sequence ID" value="KAK4154090.1"/>
    <property type="molecule type" value="Genomic_DNA"/>
</dbReference>
<dbReference type="PANTHER" id="PTHR46696:SF6">
    <property type="entry name" value="P450, PUTATIVE (EUROFUNG)-RELATED"/>
    <property type="match status" value="1"/>
</dbReference>
<evidence type="ECO:0000256" key="7">
    <source>
        <dbReference type="SAM" id="MobiDB-lite"/>
    </source>
</evidence>
<comment type="similarity">
    <text evidence="1">Belongs to the cytochrome P450 family.</text>
</comment>
<sequence length="407" mass="45263">MGSATADMPSFPFRRASGMEPPAEFARLRKTDPVSQVKLYDGTPAWLVTKYRDVCQVATDQRLSKERSRPGFPEFSDGGKQAGKQRPTFVDMDPPEHMRHRSMAESWFTPEKVKSMQPYIDKTVTSLLDRMTAKGCANGPVDLVEHFALPVPSYIIYTILGVPFEDLEFLTKQNSVRTNGSSTAREASGAASELIRYLTELADKRMKEPKDDLVSQLVTDQVKKGNLAIEDAVQMAFLLLVAGNATMVNMISLGVVTLFQHPDQLAELKADPAKWAMPFVEELCRFHTASAMAMKRTAKEDVEIGGKVIKAGEGIIASNQSANRDEDVFANPDQFDMHRKWSKDDPLGYGFGEHRCIAEHLAKAELASAFTHLFKKVPNLKLAQPIADVEYTPLNRDVGIVKLPVTW</sequence>
<dbReference type="SUPFAM" id="SSF48264">
    <property type="entry name" value="Cytochrome P450"/>
    <property type="match status" value="1"/>
</dbReference>
<evidence type="ECO:0000256" key="6">
    <source>
        <dbReference type="ARBA" id="ARBA00023033"/>
    </source>
</evidence>
<dbReference type="PANTHER" id="PTHR46696">
    <property type="entry name" value="P450, PUTATIVE (EUROFUNG)-RELATED"/>
    <property type="match status" value="1"/>
</dbReference>